<protein>
    <recommendedName>
        <fullName evidence="2">DUF4806 domain-containing protein</fullName>
    </recommendedName>
</protein>
<dbReference type="PANTHER" id="PTHR34153">
    <property type="entry name" value="SI:CH211-262H13.3-RELATED-RELATED"/>
    <property type="match status" value="1"/>
</dbReference>
<evidence type="ECO:0000313" key="3">
    <source>
        <dbReference type="EMBL" id="KAK4886894.1"/>
    </source>
</evidence>
<comment type="caution">
    <text evidence="3">The sequence shown here is derived from an EMBL/GenBank/DDBJ whole genome shotgun (WGS) entry which is preliminary data.</text>
</comment>
<reference evidence="4" key="1">
    <citation type="submission" date="2023-01" db="EMBL/GenBank/DDBJ databases">
        <title>Key to firefly adult light organ development and bioluminescence: homeobox transcription factors regulate luciferase expression and transportation to peroxisome.</title>
        <authorList>
            <person name="Fu X."/>
        </authorList>
    </citation>
    <scope>NUCLEOTIDE SEQUENCE [LARGE SCALE GENOMIC DNA]</scope>
</reference>
<name>A0AAN7Q601_9COLE</name>
<dbReference type="Pfam" id="PF16064">
    <property type="entry name" value="DUF4806"/>
    <property type="match status" value="1"/>
</dbReference>
<feature type="region of interest" description="Disordered" evidence="1">
    <location>
        <begin position="114"/>
        <end position="141"/>
    </location>
</feature>
<keyword evidence="4" id="KW-1185">Reference proteome</keyword>
<sequence length="371" mass="42145">MFVLLEFREHNQDTTVGVVHSSWLTPKKKEAYWPAYKNQSAFDKAILKGEPVGNKWELFTVKRIFGTYDNYKEAQRKCLIAENTSDLQTEAEEENTNCLKIKRRRINRPLRYLDDDCDKNEDADRSSEDEQYETSNLRRPPLVNQAKHRAALIQNNELLGCYLPPINLSSASHPIPSSSRESTPISELRSTPVASRETSKTCETNSGKYLNLLSTLLEQNKEILAILRNQSHSFPQITPTSLGLPVEFPIKSLEDLAGVEDYLESQGNNDKLSVYLATLDKTSLTSSTNAVLRFCLSYEVAKEFSFLGTRNQKKAFNTYRLKKTIVAAIKSAIPSATNREVDDQIKAWLKRSPKTYALQQQKLNKRGEDGV</sequence>
<feature type="compositionally biased region" description="Polar residues" evidence="1">
    <location>
        <begin position="183"/>
        <end position="193"/>
    </location>
</feature>
<evidence type="ECO:0000313" key="4">
    <source>
        <dbReference type="Proteomes" id="UP001353858"/>
    </source>
</evidence>
<feature type="domain" description="DUF4806" evidence="2">
    <location>
        <begin position="245"/>
        <end position="327"/>
    </location>
</feature>
<dbReference type="InterPro" id="IPR032071">
    <property type="entry name" value="DUF4806"/>
</dbReference>
<proteinExistence type="predicted"/>
<organism evidence="3 4">
    <name type="scientific">Aquatica leii</name>
    <dbReference type="NCBI Taxonomy" id="1421715"/>
    <lineage>
        <taxon>Eukaryota</taxon>
        <taxon>Metazoa</taxon>
        <taxon>Ecdysozoa</taxon>
        <taxon>Arthropoda</taxon>
        <taxon>Hexapoda</taxon>
        <taxon>Insecta</taxon>
        <taxon>Pterygota</taxon>
        <taxon>Neoptera</taxon>
        <taxon>Endopterygota</taxon>
        <taxon>Coleoptera</taxon>
        <taxon>Polyphaga</taxon>
        <taxon>Elateriformia</taxon>
        <taxon>Elateroidea</taxon>
        <taxon>Lampyridae</taxon>
        <taxon>Luciolinae</taxon>
        <taxon>Aquatica</taxon>
    </lineage>
</organism>
<accession>A0AAN7Q601</accession>
<dbReference type="Proteomes" id="UP001353858">
    <property type="component" value="Unassembled WGS sequence"/>
</dbReference>
<dbReference type="EMBL" id="JARPUR010000001">
    <property type="protein sequence ID" value="KAK4886894.1"/>
    <property type="molecule type" value="Genomic_DNA"/>
</dbReference>
<feature type="compositionally biased region" description="Low complexity" evidence="1">
    <location>
        <begin position="172"/>
        <end position="182"/>
    </location>
</feature>
<evidence type="ECO:0000256" key="1">
    <source>
        <dbReference type="SAM" id="MobiDB-lite"/>
    </source>
</evidence>
<gene>
    <name evidence="3" type="ORF">RN001_003165</name>
</gene>
<dbReference type="PANTHER" id="PTHR34153:SF2">
    <property type="entry name" value="SI:CH211-262H13.3-RELATED"/>
    <property type="match status" value="1"/>
</dbReference>
<feature type="region of interest" description="Disordered" evidence="1">
    <location>
        <begin position="172"/>
        <end position="201"/>
    </location>
</feature>
<evidence type="ECO:0000259" key="2">
    <source>
        <dbReference type="Pfam" id="PF16064"/>
    </source>
</evidence>
<dbReference type="AlphaFoldDB" id="A0AAN7Q601"/>